<keyword evidence="3" id="KW-1185">Reference proteome</keyword>
<reference evidence="2 3" key="1">
    <citation type="submission" date="2016-10" db="EMBL/GenBank/DDBJ databases">
        <authorList>
            <person name="de Groot N.N."/>
        </authorList>
    </citation>
    <scope>NUCLEOTIDE SEQUENCE [LARGE SCALE GENOMIC DNA]</scope>
    <source>
        <strain evidence="2 3">ML2</strain>
    </source>
</reference>
<gene>
    <name evidence="2" type="ORF">SAMN04488695_105107</name>
</gene>
<sequence length="295" mass="33744">MHKTLIFMAAGMGKRFGGNKQLAELGPMGQSLMEYTAYDAVRLGIDKLVFVLREDMEEAFLETLGHRLQGKVPFELVFQKEEDLPIKMPVKITREKPWGTGQCLYAAREAIEEGFLILNADDFYGRSVLSDLMEALEEGEVLAIPGYPVKNTLSEEGAVSRGVLKLNEMDQVVEIRERERIFMEKGQLYYEEHGIHPMTGVELVSMNIWAGQKSMLKHLPEVFQVFLETPGRDLSKEEFYLPLAMEALLKMEEIPLKVLPVTEEWMGVTYKEDRERVMERLKALTESGVYPKVLF</sequence>
<dbReference type="RefSeq" id="WP_074912064.1">
    <property type="nucleotide sequence ID" value="NZ_FOVK01000005.1"/>
</dbReference>
<feature type="domain" description="MobA-like NTP transferase" evidence="1">
    <location>
        <begin position="6"/>
        <end position="147"/>
    </location>
</feature>
<proteinExistence type="predicted"/>
<accession>A0A1I5BX79</accession>
<dbReference type="GO" id="GO:0016779">
    <property type="term" value="F:nucleotidyltransferase activity"/>
    <property type="evidence" value="ECO:0007669"/>
    <property type="project" value="UniProtKB-ARBA"/>
</dbReference>
<dbReference type="InterPro" id="IPR029044">
    <property type="entry name" value="Nucleotide-diphossugar_trans"/>
</dbReference>
<dbReference type="SUPFAM" id="SSF53448">
    <property type="entry name" value="Nucleotide-diphospho-sugar transferases"/>
    <property type="match status" value="1"/>
</dbReference>
<organism evidence="2 3">
    <name type="scientific">Proteiniclasticum ruminis</name>
    <dbReference type="NCBI Taxonomy" id="398199"/>
    <lineage>
        <taxon>Bacteria</taxon>
        <taxon>Bacillati</taxon>
        <taxon>Bacillota</taxon>
        <taxon>Clostridia</taxon>
        <taxon>Eubacteriales</taxon>
        <taxon>Clostridiaceae</taxon>
        <taxon>Proteiniclasticum</taxon>
    </lineage>
</organism>
<evidence type="ECO:0000313" key="3">
    <source>
        <dbReference type="Proteomes" id="UP000181899"/>
    </source>
</evidence>
<dbReference type="Gene3D" id="3.90.550.10">
    <property type="entry name" value="Spore Coat Polysaccharide Biosynthesis Protein SpsA, Chain A"/>
    <property type="match status" value="1"/>
</dbReference>
<dbReference type="OrthoDB" id="9779926at2"/>
<name>A0A1I5BX79_9CLOT</name>
<keyword evidence="2" id="KW-0808">Transferase</keyword>
<dbReference type="STRING" id="398199.SAMN05421804_102169"/>
<dbReference type="InterPro" id="IPR025877">
    <property type="entry name" value="MobA-like_NTP_Trfase"/>
</dbReference>
<dbReference type="AlphaFoldDB" id="A0A1I5BX79"/>
<dbReference type="Pfam" id="PF12804">
    <property type="entry name" value="NTP_transf_3"/>
    <property type="match status" value="1"/>
</dbReference>
<dbReference type="EMBL" id="FOVK01000005">
    <property type="protein sequence ID" value="SFN79338.1"/>
    <property type="molecule type" value="Genomic_DNA"/>
</dbReference>
<evidence type="ECO:0000313" key="2">
    <source>
        <dbReference type="EMBL" id="SFN79338.1"/>
    </source>
</evidence>
<protein>
    <submittedName>
        <fullName evidence="2">MobA-like NTP transferase domain-containing protein</fullName>
    </submittedName>
</protein>
<evidence type="ECO:0000259" key="1">
    <source>
        <dbReference type="Pfam" id="PF12804"/>
    </source>
</evidence>
<dbReference type="Proteomes" id="UP000181899">
    <property type="component" value="Unassembled WGS sequence"/>
</dbReference>